<keyword evidence="1" id="KW-0175">Coiled coil</keyword>
<evidence type="ECO:0000256" key="1">
    <source>
        <dbReference type="SAM" id="Coils"/>
    </source>
</evidence>
<dbReference type="SUPFAM" id="SSF50729">
    <property type="entry name" value="PH domain-like"/>
    <property type="match status" value="1"/>
</dbReference>
<feature type="compositionally biased region" description="Low complexity" evidence="2">
    <location>
        <begin position="132"/>
        <end position="144"/>
    </location>
</feature>
<dbReference type="PROSITE" id="PS50003">
    <property type="entry name" value="PH_DOMAIN"/>
    <property type="match status" value="1"/>
</dbReference>
<evidence type="ECO:0000259" key="3">
    <source>
        <dbReference type="PROSITE" id="PS50003"/>
    </source>
</evidence>
<dbReference type="InterPro" id="IPR011993">
    <property type="entry name" value="PH-like_dom_sf"/>
</dbReference>
<evidence type="ECO:0000256" key="2">
    <source>
        <dbReference type="SAM" id="MobiDB-lite"/>
    </source>
</evidence>
<dbReference type="SMART" id="SM00233">
    <property type="entry name" value="PH"/>
    <property type="match status" value="1"/>
</dbReference>
<feature type="region of interest" description="Disordered" evidence="2">
    <location>
        <begin position="576"/>
        <end position="614"/>
    </location>
</feature>
<dbReference type="InterPro" id="IPR001849">
    <property type="entry name" value="PH_domain"/>
</dbReference>
<feature type="region of interest" description="Disordered" evidence="2">
    <location>
        <begin position="628"/>
        <end position="654"/>
    </location>
</feature>
<feature type="domain" description="PH" evidence="3">
    <location>
        <begin position="241"/>
        <end position="356"/>
    </location>
</feature>
<feature type="coiled-coil region" evidence="1">
    <location>
        <begin position="395"/>
        <end position="450"/>
    </location>
</feature>
<sequence>MLIKLIIDASLLPSQHHLTSNLAVWILQEQLPMNHAQNVAALSNALGFPKGDNGIEDINTYSFVTGTNHNLDIRKTGKELALTPGQQLVLCSHHRNAGRAQDAVSGGSSPKQSPRGASMSSPPQSPRDHNNTSTTSMRMRMPSMAPQGSDRIPQGDETTDAEEDVEEEVYHSKEQGWMPFVIRTKQQRSVVTFLDPFLAIGDTDRTPPMQELCEQCATCVAGADPLRVAVDRHYRPTSSTEEVIEGWVDKLGGTTFPRWQKRYLVITEKSLDWYATKPNPGEKKKITGHRLFVRDGKVLLAGVQEKPDHPKCKEEPYFYFSVGFKDGEQGDRDMYFRVDQAKERSLYINFLRLCESRLKSRGVNRNPVYWKRWVDAFLSNAADLGALHASNLDAGSQYESEIAELQSKLSSIRAERPAADALLAERSGTVQQLLREIATYEDRIHMSNETVVNALNGVAAQETLLRAKEAELGDELNKFRMLEEHTTATRGALQERCVVLGEEIRRIRDRHQQVFSKWRKLEERPSSPMHAAAQVLSSSSASAALSASALLAISASGGDGGSSQKLLTASAGFRRGASPSAALRGGTPERSSRKLLGTTTVATPGTVSPNRRSTVERLSFSPMAAASSGVTASSATNRGLLSAPSPSQPPRYVSPSRVDLRAAAMAARAAFASAGRRRDPPAMQSP</sequence>
<feature type="region of interest" description="Disordered" evidence="2">
    <location>
        <begin position="96"/>
        <end position="169"/>
    </location>
</feature>
<reference evidence="5" key="1">
    <citation type="submission" date="2015-09" db="EMBL/GenBank/DDBJ databases">
        <authorList>
            <consortium name="Pathogen Informatics"/>
        </authorList>
    </citation>
    <scope>NUCLEOTIDE SEQUENCE [LARGE SCALE GENOMIC DNA]</scope>
    <source>
        <strain evidence="5">Lake Konstanz</strain>
    </source>
</reference>
<protein>
    <recommendedName>
        <fullName evidence="3">PH domain-containing protein</fullName>
    </recommendedName>
</protein>
<dbReference type="AlphaFoldDB" id="A0A0S4J9J3"/>
<keyword evidence="5" id="KW-1185">Reference proteome</keyword>
<evidence type="ECO:0000313" key="5">
    <source>
        <dbReference type="Proteomes" id="UP000051952"/>
    </source>
</evidence>
<name>A0A0S4J9J3_BODSA</name>
<feature type="compositionally biased region" description="Polar residues" evidence="2">
    <location>
        <begin position="597"/>
        <end position="612"/>
    </location>
</feature>
<dbReference type="Gene3D" id="2.30.29.30">
    <property type="entry name" value="Pleckstrin-homology domain (PH domain)/Phosphotyrosine-binding domain (PTB)"/>
    <property type="match status" value="1"/>
</dbReference>
<proteinExistence type="predicted"/>
<feature type="compositionally biased region" description="Acidic residues" evidence="2">
    <location>
        <begin position="157"/>
        <end position="167"/>
    </location>
</feature>
<dbReference type="Pfam" id="PF00169">
    <property type="entry name" value="PH"/>
    <property type="match status" value="1"/>
</dbReference>
<organism evidence="4 5">
    <name type="scientific">Bodo saltans</name>
    <name type="common">Flagellated protozoan</name>
    <dbReference type="NCBI Taxonomy" id="75058"/>
    <lineage>
        <taxon>Eukaryota</taxon>
        <taxon>Discoba</taxon>
        <taxon>Euglenozoa</taxon>
        <taxon>Kinetoplastea</taxon>
        <taxon>Metakinetoplastina</taxon>
        <taxon>Eubodonida</taxon>
        <taxon>Bodonidae</taxon>
        <taxon>Bodo</taxon>
    </lineage>
</organism>
<gene>
    <name evidence="4" type="ORF">BSAL_00790</name>
</gene>
<dbReference type="OrthoDB" id="248404at2759"/>
<accession>A0A0S4J9J3</accession>
<dbReference type="VEuPathDB" id="TriTrypDB:BSAL_00790"/>
<evidence type="ECO:0000313" key="4">
    <source>
        <dbReference type="EMBL" id="CUG86921.1"/>
    </source>
</evidence>
<dbReference type="OMA" id="NARPLCE"/>
<dbReference type="Proteomes" id="UP000051952">
    <property type="component" value="Unassembled WGS sequence"/>
</dbReference>
<dbReference type="EMBL" id="CYKH01001406">
    <property type="protein sequence ID" value="CUG86921.1"/>
    <property type="molecule type" value="Genomic_DNA"/>
</dbReference>